<organism evidence="1 2">
    <name type="scientific">Xanthomonas boreopolis</name>
    <dbReference type="NCBI Taxonomy" id="86183"/>
    <lineage>
        <taxon>Bacteria</taxon>
        <taxon>Pseudomonadati</taxon>
        <taxon>Pseudomonadota</taxon>
        <taxon>Gammaproteobacteria</taxon>
        <taxon>Lysobacterales</taxon>
        <taxon>Lysobacteraceae</taxon>
        <taxon>Xanthomonas</taxon>
    </lineage>
</organism>
<evidence type="ECO:0000313" key="2">
    <source>
        <dbReference type="Proteomes" id="UP000623958"/>
    </source>
</evidence>
<reference evidence="1" key="1">
    <citation type="journal article" date="2014" name="Int. J. Syst. Evol. Microbiol.">
        <title>Complete genome sequence of Corynebacterium casei LMG S-19264T (=DSM 44701T), isolated from a smear-ripened cheese.</title>
        <authorList>
            <consortium name="US DOE Joint Genome Institute (JGI-PGF)"/>
            <person name="Walter F."/>
            <person name="Albersmeier A."/>
            <person name="Kalinowski J."/>
            <person name="Ruckert C."/>
        </authorList>
    </citation>
    <scope>NUCLEOTIDE SEQUENCE</scope>
    <source>
        <strain evidence="1">JCM 13306</strain>
    </source>
</reference>
<reference evidence="1" key="2">
    <citation type="submission" date="2020-09" db="EMBL/GenBank/DDBJ databases">
        <authorList>
            <person name="Sun Q."/>
            <person name="Ohkuma M."/>
        </authorList>
    </citation>
    <scope>NUCLEOTIDE SEQUENCE</scope>
    <source>
        <strain evidence="1">JCM 13306</strain>
    </source>
</reference>
<protein>
    <recommendedName>
        <fullName evidence="3">Flagellar protein FliT</fullName>
    </recommendedName>
</protein>
<comment type="caution">
    <text evidence="1">The sequence shown here is derived from an EMBL/GenBank/DDBJ whole genome shotgun (WGS) entry which is preliminary data.</text>
</comment>
<dbReference type="RefSeq" id="WP_140721432.1">
    <property type="nucleotide sequence ID" value="NZ_BNBA01000001.1"/>
</dbReference>
<dbReference type="AlphaFoldDB" id="A0A919F4Y2"/>
<keyword evidence="2" id="KW-1185">Reference proteome</keyword>
<dbReference type="Proteomes" id="UP000623958">
    <property type="component" value="Unassembled WGS sequence"/>
</dbReference>
<dbReference type="EMBL" id="BNBA01000001">
    <property type="protein sequence ID" value="GHH46363.1"/>
    <property type="molecule type" value="Genomic_DNA"/>
</dbReference>
<proteinExistence type="predicted"/>
<gene>
    <name evidence="1" type="ORF">GCM10009090_01340</name>
</gene>
<evidence type="ECO:0008006" key="3">
    <source>
        <dbReference type="Google" id="ProtNLM"/>
    </source>
</evidence>
<evidence type="ECO:0000313" key="1">
    <source>
        <dbReference type="EMBL" id="GHH46363.1"/>
    </source>
</evidence>
<name>A0A919F4Y2_9XANT</name>
<accession>A0A919F4Y2</accession>
<sequence length="97" mass="11079">MKIASLRAEISAIRATFERGDFASLPAMLELHTEHVQAFCAQPDARAFQAEVRMLQAEQQEVVALMRQRQRQLLDLMRAQHRSTRVARVYTQAGLGR</sequence>